<keyword evidence="9" id="KW-1185">Reference proteome</keyword>
<feature type="compositionally biased region" description="Polar residues" evidence="4">
    <location>
        <begin position="161"/>
        <end position="174"/>
    </location>
</feature>
<dbReference type="Gene3D" id="3.30.40.10">
    <property type="entry name" value="Zinc/RING finger domain, C3HC4 (zinc finger)"/>
    <property type="match status" value="1"/>
</dbReference>
<keyword evidence="5" id="KW-0812">Transmembrane</keyword>
<dbReference type="EMBL" id="CAJOBC010000203">
    <property type="protein sequence ID" value="CAF3553879.1"/>
    <property type="molecule type" value="Genomic_DNA"/>
</dbReference>
<evidence type="ECO:0000256" key="5">
    <source>
        <dbReference type="SAM" id="Phobius"/>
    </source>
</evidence>
<keyword evidence="5" id="KW-1133">Transmembrane helix</keyword>
<accession>A0A813QTM5</accession>
<evidence type="ECO:0000259" key="6">
    <source>
        <dbReference type="PROSITE" id="PS50089"/>
    </source>
</evidence>
<evidence type="ECO:0000256" key="2">
    <source>
        <dbReference type="ARBA" id="ARBA00022833"/>
    </source>
</evidence>
<keyword evidence="5" id="KW-0472">Membrane</keyword>
<evidence type="ECO:0000313" key="9">
    <source>
        <dbReference type="Proteomes" id="UP000663829"/>
    </source>
</evidence>
<dbReference type="InterPro" id="IPR042496">
    <property type="entry name" value="CGRF1"/>
</dbReference>
<dbReference type="InterPro" id="IPR001841">
    <property type="entry name" value="Znf_RING"/>
</dbReference>
<evidence type="ECO:0000256" key="4">
    <source>
        <dbReference type="SAM" id="MobiDB-lite"/>
    </source>
</evidence>
<dbReference type="Pfam" id="PF13920">
    <property type="entry name" value="zf-C3HC4_3"/>
    <property type="match status" value="1"/>
</dbReference>
<keyword evidence="1 3" id="KW-0863">Zinc-finger</keyword>
<evidence type="ECO:0000313" key="8">
    <source>
        <dbReference type="EMBL" id="CAF3553879.1"/>
    </source>
</evidence>
<feature type="transmembrane region" description="Helical" evidence="5">
    <location>
        <begin position="85"/>
        <end position="101"/>
    </location>
</feature>
<proteinExistence type="predicted"/>
<dbReference type="OrthoDB" id="1078367at2759"/>
<dbReference type="Proteomes" id="UP000681722">
    <property type="component" value="Unassembled WGS sequence"/>
</dbReference>
<name>A0A813QTM5_9BILA</name>
<dbReference type="Proteomes" id="UP000663829">
    <property type="component" value="Unassembled WGS sequence"/>
</dbReference>
<evidence type="ECO:0000256" key="3">
    <source>
        <dbReference type="PROSITE-ProRule" id="PRU00175"/>
    </source>
</evidence>
<comment type="caution">
    <text evidence="7">The sequence shown here is derived from an EMBL/GenBank/DDBJ whole genome shotgun (WGS) entry which is preliminary data.</text>
</comment>
<protein>
    <recommendedName>
        <fullName evidence="6">RING-type domain-containing protein</fullName>
    </recommendedName>
</protein>
<feature type="transmembrane region" description="Helical" evidence="5">
    <location>
        <begin position="61"/>
        <end position="79"/>
    </location>
</feature>
<sequence length="376" mass="42486">MCSDVVAYLIILPLWPGYVGWGYSPLLFSKCYGFWINAPVAGKKESYRDLKGVSLDNWVKSVIYTSLAVPLFLPNWINYSLRKETFAIGVFLIVTGLLYFIKTFKYKQIGSDSINENDILVGGDGCRQSVSTQTLTAPATALQNHDNPSFISDVKSEHDQSTPSQTIQPNDANTSTVSHSEYYMQLILGNGIYLNIDTKIFCKLKTFEFVNIQQFYVELEKIDFRHAVLDDKFLQQYFVNTFSLAPGIHNEHICMTNNEINLQNDSGMRKNKYPLVLVLHADNEKENFFELPIQVFAIHVKSKVNDLPTKFIMRISKLSDGRVLVLQDVFTTGTASDAQACVICLTEKISRVCLPCKHACLCSVCFTLVEKCPVFI</sequence>
<evidence type="ECO:0000313" key="7">
    <source>
        <dbReference type="EMBL" id="CAF0771709.1"/>
    </source>
</evidence>
<dbReference type="GO" id="GO:0008270">
    <property type="term" value="F:zinc ion binding"/>
    <property type="evidence" value="ECO:0007669"/>
    <property type="project" value="UniProtKB-KW"/>
</dbReference>
<gene>
    <name evidence="7" type="ORF">GPM918_LOCUS1962</name>
    <name evidence="8" type="ORF">SRO942_LOCUS1962</name>
</gene>
<dbReference type="InterPro" id="IPR013083">
    <property type="entry name" value="Znf_RING/FYVE/PHD"/>
</dbReference>
<keyword evidence="1 3" id="KW-0479">Metal-binding</keyword>
<feature type="domain" description="RING-type" evidence="6">
    <location>
        <begin position="341"/>
        <end position="374"/>
    </location>
</feature>
<evidence type="ECO:0000256" key="1">
    <source>
        <dbReference type="ARBA" id="ARBA00022771"/>
    </source>
</evidence>
<keyword evidence="2" id="KW-0862">Zinc</keyword>
<dbReference type="PROSITE" id="PS50089">
    <property type="entry name" value="ZF_RING_2"/>
    <property type="match status" value="1"/>
</dbReference>
<dbReference type="AlphaFoldDB" id="A0A813QTM5"/>
<dbReference type="GO" id="GO:0030308">
    <property type="term" value="P:negative regulation of cell growth"/>
    <property type="evidence" value="ECO:0007669"/>
    <property type="project" value="TreeGrafter"/>
</dbReference>
<dbReference type="PANTHER" id="PTHR15379">
    <property type="entry name" value="CELL GROWTH REGULATOR WITH RING FINGER DOMAIN PROTEIN 1"/>
    <property type="match status" value="1"/>
</dbReference>
<feature type="region of interest" description="Disordered" evidence="4">
    <location>
        <begin position="153"/>
        <end position="174"/>
    </location>
</feature>
<organism evidence="7 9">
    <name type="scientific">Didymodactylos carnosus</name>
    <dbReference type="NCBI Taxonomy" id="1234261"/>
    <lineage>
        <taxon>Eukaryota</taxon>
        <taxon>Metazoa</taxon>
        <taxon>Spiralia</taxon>
        <taxon>Gnathifera</taxon>
        <taxon>Rotifera</taxon>
        <taxon>Eurotatoria</taxon>
        <taxon>Bdelloidea</taxon>
        <taxon>Philodinida</taxon>
        <taxon>Philodinidae</taxon>
        <taxon>Didymodactylos</taxon>
    </lineage>
</organism>
<dbReference type="EMBL" id="CAJNOQ010000203">
    <property type="protein sequence ID" value="CAF0771709.1"/>
    <property type="molecule type" value="Genomic_DNA"/>
</dbReference>
<reference evidence="7" key="1">
    <citation type="submission" date="2021-02" db="EMBL/GenBank/DDBJ databases">
        <authorList>
            <person name="Nowell W R."/>
        </authorList>
    </citation>
    <scope>NUCLEOTIDE SEQUENCE</scope>
</reference>
<dbReference type="PANTHER" id="PTHR15379:SF2">
    <property type="entry name" value="CELL GROWTH REGULATOR WITH RING FINGER DOMAIN PROTEIN 1"/>
    <property type="match status" value="1"/>
</dbReference>